<evidence type="ECO:0000313" key="2">
    <source>
        <dbReference type="EMBL" id="CAD2153666.1"/>
    </source>
</evidence>
<keyword evidence="1" id="KW-0472">Membrane</keyword>
<dbReference type="AlphaFoldDB" id="A0A6V7UCV4"/>
<dbReference type="Proteomes" id="UP000580250">
    <property type="component" value="Unassembled WGS sequence"/>
</dbReference>
<sequence length="110" mass="13458">MNSINFSEYNNFLHSFEYTFFNPKVFVKSKSTCNYPRFSNFPSTQFFSYCHPRGDNLNNNDHWSFKKDYYFFFFIFSFPFSIFYALSSFIHSHIYFDLVCKSTEIFFENK</sequence>
<comment type="caution">
    <text evidence="2">The sequence shown here is derived from an EMBL/GenBank/DDBJ whole genome shotgun (WGS) entry which is preliminary data.</text>
</comment>
<evidence type="ECO:0000256" key="1">
    <source>
        <dbReference type="SAM" id="Phobius"/>
    </source>
</evidence>
<dbReference type="EMBL" id="CAJEWN010000054">
    <property type="protein sequence ID" value="CAD2153666.1"/>
    <property type="molecule type" value="Genomic_DNA"/>
</dbReference>
<keyword evidence="1" id="KW-1133">Transmembrane helix</keyword>
<name>A0A6V7UCV4_MELEN</name>
<reference evidence="2 3" key="1">
    <citation type="submission" date="2020-08" db="EMBL/GenBank/DDBJ databases">
        <authorList>
            <person name="Koutsovoulos G."/>
            <person name="Danchin GJ E."/>
        </authorList>
    </citation>
    <scope>NUCLEOTIDE SEQUENCE [LARGE SCALE GENOMIC DNA]</scope>
</reference>
<proteinExistence type="predicted"/>
<evidence type="ECO:0000313" key="3">
    <source>
        <dbReference type="Proteomes" id="UP000580250"/>
    </source>
</evidence>
<organism evidence="2 3">
    <name type="scientific">Meloidogyne enterolobii</name>
    <name type="common">Root-knot nematode worm</name>
    <name type="synonym">Meloidogyne mayaguensis</name>
    <dbReference type="NCBI Taxonomy" id="390850"/>
    <lineage>
        <taxon>Eukaryota</taxon>
        <taxon>Metazoa</taxon>
        <taxon>Ecdysozoa</taxon>
        <taxon>Nematoda</taxon>
        <taxon>Chromadorea</taxon>
        <taxon>Rhabditida</taxon>
        <taxon>Tylenchina</taxon>
        <taxon>Tylenchomorpha</taxon>
        <taxon>Tylenchoidea</taxon>
        <taxon>Meloidogynidae</taxon>
        <taxon>Meloidogyninae</taxon>
        <taxon>Meloidogyne</taxon>
    </lineage>
</organism>
<protein>
    <submittedName>
        <fullName evidence="2">Uncharacterized protein</fullName>
    </submittedName>
</protein>
<gene>
    <name evidence="2" type="ORF">MENT_LOCUS11200</name>
</gene>
<keyword evidence="1" id="KW-0812">Transmembrane</keyword>
<feature type="transmembrane region" description="Helical" evidence="1">
    <location>
        <begin position="69"/>
        <end position="86"/>
    </location>
</feature>
<accession>A0A6V7UCV4</accession>